<feature type="compositionally biased region" description="Low complexity" evidence="13">
    <location>
        <begin position="1630"/>
        <end position="1654"/>
    </location>
</feature>
<dbReference type="PROSITE" id="PS00598">
    <property type="entry name" value="CHROMO_1"/>
    <property type="match status" value="1"/>
</dbReference>
<dbReference type="PROSITE" id="PS50013">
    <property type="entry name" value="CHROMO_2"/>
    <property type="match status" value="2"/>
</dbReference>
<dbReference type="InterPro" id="IPR016197">
    <property type="entry name" value="Chromo-like_dom_sf"/>
</dbReference>
<evidence type="ECO:0000256" key="11">
    <source>
        <dbReference type="ARBA" id="ARBA00049360"/>
    </source>
</evidence>
<feature type="compositionally biased region" description="Basic and acidic residues" evidence="13">
    <location>
        <begin position="1682"/>
        <end position="1691"/>
    </location>
</feature>
<feature type="compositionally biased region" description="Basic and acidic residues" evidence="13">
    <location>
        <begin position="1603"/>
        <end position="1629"/>
    </location>
</feature>
<keyword evidence="12" id="KW-0175">Coiled coil</keyword>
<dbReference type="InterPro" id="IPR025260">
    <property type="entry name" value="CHD1-like_C"/>
</dbReference>
<dbReference type="Gene3D" id="1.10.10.60">
    <property type="entry name" value="Homeodomain-like"/>
    <property type="match status" value="1"/>
</dbReference>
<dbReference type="SMART" id="SM01176">
    <property type="entry name" value="DUF4208"/>
    <property type="match status" value="1"/>
</dbReference>
<sequence>MSKVEISDIGDFTTPLFGPIKENSNKTLETTSKLPATDYTADVNYKHQLPEQKDGNVEKSGSSASDSSSSDSSSSDSDASKSSDSKSGSDSSNDSDSDVKSSKHNSSNQSNKSSSKLQRSESEDEDDDDDDDEDDDEEVVSQKHRKRNTKELKDQWVQQPDLYGIRRSGRQRKEVDRFNAAEADSEDEKPKKRGNRKGSDDWANSSEESQSSSSEDFKPPRRSTKTTRTKGRPSKRPAKPTSKSSTSRRRKLSNSSSDDFSDEDDDDRRFTARRNTSKKVSYKESSEEQTDSDDIVEAAAQTQEEVEQESRETIEKVYEQRKGRIGATGSKTAAYNVEINGDPNEDFDPEKEEYELQYLIKWKNWSNIHNTWETEASLKEQKVNGLKKLENLKKREEELAEWAELATPEDREYFCCQQEMMSDLAKNYLKVERIIAVSKEKATSEQNGFPDYLCKWAALPYADCTWEDGELISRHYQSFIDAYYARTKSQRIPTKLCKVLKSRPKFVTLKNQPEYLGGNDKLTLRDYQLEGVNWMLHAWTKENCVILADEMGLGKTIQIISFLSVLFNQYQLYGPYLLVVPLSTIVAWQREFENWAPEMNVIVYIGDISSRNFIRDHEWCHPGNKRLKFNVIVTTYEILLKDKSFLGSVSWAFLGVDEAHRLKNDDSLLYKTLKDFNTNHRILITGTPLQNSLKELWSLLHFIMPQRFYDWTDFEEHHSTSDSSGFAALHKELEPYLIRRVKKDVEKSLPAKVEQILRVEMSSLQKQYYKWILTRNYKALNKGSKGNISSLCNIVMELKKCCNHSELIRQSESEEERLQSIIRGSGKLILLDKLLLRLKESGHRVLIFSQMVRMLDILAEYLRLRHFTYQRLDGGIRGELRKQALDHFNAEGSQDFCFLLSTRAGGLGVNLATADTVIIFDSDWNPQNDLQAQARAHRIGQKNQVSVYRLVTKGSVEENIVERAKKKMVLDHLVIQRMDTTGRTVLSRGNAPSSSSSTPFNKEELASILKFGAEELFKESEGDEEEPQVDIDEILNRAEVSETVATSVGDELLSQFKVVSFDNMENEEIEMKGGRDWEQIIPESDRKKVEEDERQQQLLELHLPPRSRKTIQQLQLEDSDGDKSRKKKKDDDSEGSEDGDDDDEDRPKRRGRPQTVAREKLKGFTDQEIRRFIKSYKKFGAPITRLDAISGDAELQEKSQSELMRFAQLLKTTCEDAMAEYKTKLAEDPNFDGKKTHRGPTVKLSGVMVNAQAVLKAEQDLEPLVQFITTDPEKRKNLQLTCHVKVVHWDCPWEKEDDCNLLKGIYDYGVGSWEAIKMDPDLNLHKKILPDGECKPQAKHLQTRVDYLLKVLRKVSDPIKEPKPPKTPKTPKSRKGKKVKSVAEVKDEISSSDDNMQEDTNDSFAVTSPKKHDVDDTDKKHEDKVKKEKKEKKKGKKKEKDKENKQKSEDGPKHFTASSEPINISEEVDMPVELTQEIFSQCKEKMRPVKKALKQLDNPEDGLNEKEQINHMKSCLLKIGDRIAECLERISDQERIRLWRNYLWLFVSRFTELDASKLHKLYKSAVKKRIKGKEKPKIVSESSNLSLPDTQHSSKSNRKKRPLEKSGDSGKKDNTSYKKHHSESDRSKDSTSNGQKTSTTQSSSHSSFHNAVSTASRDSLHHENSNSSSPVERWQLASPLARAEEPPRNRYDGGAGAYGSRKHYDSHRSHHDYKTQPDSYNRNNNNYQRHHGSTGYHRHDRDNQNYRSDPYQRRDTSHRSEQYRSDTYRTESRSDYSGHYRDQEAHYSRQGEDWTKSSSTERERKRKSDDHADHSRRLSKDPRLDANRPQTSPT</sequence>
<gene>
    <name evidence="17" type="ORF">SNE40_011370</name>
</gene>
<dbReference type="GO" id="GO:0000785">
    <property type="term" value="C:chromatin"/>
    <property type="evidence" value="ECO:0007669"/>
    <property type="project" value="TreeGrafter"/>
</dbReference>
<feature type="compositionally biased region" description="Basic residues" evidence="13">
    <location>
        <begin position="220"/>
        <end position="238"/>
    </location>
</feature>
<comment type="similarity">
    <text evidence="2">Belongs to the SNF2/RAD54 helicase family.</text>
</comment>
<feature type="compositionally biased region" description="Basic residues" evidence="13">
    <location>
        <begin position="1369"/>
        <end position="1380"/>
    </location>
</feature>
<dbReference type="EMBL" id="JAZGQO010000008">
    <property type="protein sequence ID" value="KAK6178885.1"/>
    <property type="molecule type" value="Genomic_DNA"/>
</dbReference>
<dbReference type="CDD" id="cd18793">
    <property type="entry name" value="SF2_C_SNF"/>
    <property type="match status" value="1"/>
</dbReference>
<dbReference type="FunFam" id="3.40.50.300:FF:000130">
    <property type="entry name" value="Chromodomain-helicase-DNA-binding protein 2 isoform 1"/>
    <property type="match status" value="1"/>
</dbReference>
<comment type="caution">
    <text evidence="17">The sequence shown here is derived from an EMBL/GenBank/DDBJ whole genome shotgun (WGS) entry which is preliminary data.</text>
</comment>
<evidence type="ECO:0008006" key="19">
    <source>
        <dbReference type="Google" id="ProtNLM"/>
    </source>
</evidence>
<evidence type="ECO:0000256" key="4">
    <source>
        <dbReference type="ARBA" id="ARBA00022741"/>
    </source>
</evidence>
<feature type="domain" description="Helicase ATP-binding" evidence="15">
    <location>
        <begin position="536"/>
        <end position="706"/>
    </location>
</feature>
<dbReference type="GO" id="GO:0034728">
    <property type="term" value="P:nucleosome organization"/>
    <property type="evidence" value="ECO:0007669"/>
    <property type="project" value="TreeGrafter"/>
</dbReference>
<feature type="compositionally biased region" description="Basic and acidic residues" evidence="13">
    <location>
        <begin position="1438"/>
        <end position="1453"/>
    </location>
</feature>
<dbReference type="SMART" id="SM00298">
    <property type="entry name" value="CHROMO"/>
    <property type="match status" value="2"/>
</dbReference>
<dbReference type="FunFam" id="2.40.50.40:FF:000014">
    <property type="entry name" value="Chromodomain-helicase-DNA-binding protein 2 isoform 1"/>
    <property type="match status" value="1"/>
</dbReference>
<dbReference type="Pfam" id="PF13907">
    <property type="entry name" value="CHD1-like_C"/>
    <property type="match status" value="1"/>
</dbReference>
<feature type="compositionally biased region" description="Low complexity" evidence="13">
    <location>
        <begin position="85"/>
        <end position="94"/>
    </location>
</feature>
<feature type="compositionally biased region" description="Basic and acidic residues" evidence="13">
    <location>
        <begin position="1410"/>
        <end position="1428"/>
    </location>
</feature>
<protein>
    <recommendedName>
        <fullName evidence="19">DNA helicase</fullName>
    </recommendedName>
</protein>
<dbReference type="SMART" id="SM00487">
    <property type="entry name" value="DEXDc"/>
    <property type="match status" value="1"/>
</dbReference>
<dbReference type="PANTHER" id="PTHR45623:SF14">
    <property type="entry name" value="CHROMODOMAIN-HELICASE-DNA-BINDING PROTEIN 1"/>
    <property type="match status" value="1"/>
</dbReference>
<feature type="domain" description="Chromo" evidence="14">
    <location>
        <begin position="429"/>
        <end position="495"/>
    </location>
</feature>
<keyword evidence="4" id="KW-0547">Nucleotide-binding</keyword>
<dbReference type="InterPro" id="IPR040793">
    <property type="entry name" value="CDH1_2_SANT_HL1"/>
</dbReference>
<feature type="compositionally biased region" description="Low complexity" evidence="13">
    <location>
        <begin position="104"/>
        <end position="116"/>
    </location>
</feature>
<name>A0AAN8JLH4_PATCE</name>
<dbReference type="GO" id="GO:0042393">
    <property type="term" value="F:histone binding"/>
    <property type="evidence" value="ECO:0007669"/>
    <property type="project" value="TreeGrafter"/>
</dbReference>
<feature type="compositionally biased region" description="Basic and acidic residues" evidence="13">
    <location>
        <begin position="1702"/>
        <end position="1715"/>
    </location>
</feature>
<dbReference type="SUPFAM" id="SSF54160">
    <property type="entry name" value="Chromo domain-like"/>
    <property type="match status" value="2"/>
</dbReference>
<dbReference type="Pfam" id="PF18375">
    <property type="entry name" value="CDH1_2_SANT_HL1"/>
    <property type="match status" value="1"/>
</dbReference>
<feature type="compositionally biased region" description="Acidic residues" evidence="13">
    <location>
        <begin position="287"/>
        <end position="296"/>
    </location>
</feature>
<dbReference type="Pfam" id="PF00271">
    <property type="entry name" value="Helicase_C"/>
    <property type="match status" value="1"/>
</dbReference>
<dbReference type="FunFam" id="3.40.50.10810:FF:000007">
    <property type="entry name" value="Chromodomain-helicase-DNA-binding protein 2 isoform 1"/>
    <property type="match status" value="1"/>
</dbReference>
<feature type="compositionally biased region" description="Acidic residues" evidence="13">
    <location>
        <begin position="1132"/>
        <end position="1144"/>
    </location>
</feature>
<feature type="region of interest" description="Disordered" evidence="13">
    <location>
        <begin position="1356"/>
        <end position="1464"/>
    </location>
</feature>
<evidence type="ECO:0000256" key="9">
    <source>
        <dbReference type="ARBA" id="ARBA00023163"/>
    </source>
</evidence>
<feature type="region of interest" description="Disordered" evidence="13">
    <location>
        <begin position="1"/>
        <end position="313"/>
    </location>
</feature>
<evidence type="ECO:0000256" key="10">
    <source>
        <dbReference type="ARBA" id="ARBA00023242"/>
    </source>
</evidence>
<evidence type="ECO:0000256" key="13">
    <source>
        <dbReference type="SAM" id="MobiDB-lite"/>
    </source>
</evidence>
<keyword evidence="3" id="KW-0677">Repeat</keyword>
<dbReference type="InterPro" id="IPR049730">
    <property type="entry name" value="SNF2/RAD54-like_C"/>
</dbReference>
<dbReference type="InterPro" id="IPR038718">
    <property type="entry name" value="SNF2-like_sf"/>
</dbReference>
<dbReference type="PROSITE" id="PS51194">
    <property type="entry name" value="HELICASE_CTER"/>
    <property type="match status" value="1"/>
</dbReference>
<feature type="compositionally biased region" description="Acidic residues" evidence="13">
    <location>
        <begin position="122"/>
        <end position="139"/>
    </location>
</feature>
<keyword evidence="6" id="KW-0067">ATP-binding</keyword>
<comment type="subcellular location">
    <subcellularLocation>
        <location evidence="1">Nucleus</location>
    </subcellularLocation>
</comment>
<evidence type="ECO:0000256" key="3">
    <source>
        <dbReference type="ARBA" id="ARBA00022737"/>
    </source>
</evidence>
<proteinExistence type="inferred from homology"/>
<evidence type="ECO:0000313" key="18">
    <source>
        <dbReference type="Proteomes" id="UP001347796"/>
    </source>
</evidence>
<keyword evidence="5" id="KW-0378">Hydrolase</keyword>
<feature type="coiled-coil region" evidence="12">
    <location>
        <begin position="379"/>
        <end position="406"/>
    </location>
</feature>
<evidence type="ECO:0000256" key="12">
    <source>
        <dbReference type="SAM" id="Coils"/>
    </source>
</evidence>
<dbReference type="Pfam" id="PF23588">
    <property type="entry name" value="HTH_CHD1_Hrp3"/>
    <property type="match status" value="1"/>
</dbReference>
<dbReference type="SUPFAM" id="SSF52540">
    <property type="entry name" value="P-loop containing nucleoside triphosphate hydrolases"/>
    <property type="match status" value="2"/>
</dbReference>
<dbReference type="InterPro" id="IPR014001">
    <property type="entry name" value="Helicase_ATP-bd"/>
</dbReference>
<evidence type="ECO:0000313" key="17">
    <source>
        <dbReference type="EMBL" id="KAK6178885.1"/>
    </source>
</evidence>
<feature type="region of interest" description="Disordered" evidence="13">
    <location>
        <begin position="1567"/>
        <end position="1834"/>
    </location>
</feature>
<dbReference type="SMART" id="SM00490">
    <property type="entry name" value="HELICc"/>
    <property type="match status" value="1"/>
</dbReference>
<dbReference type="GO" id="GO:0005524">
    <property type="term" value="F:ATP binding"/>
    <property type="evidence" value="ECO:0007669"/>
    <property type="project" value="UniProtKB-KW"/>
</dbReference>
<dbReference type="GO" id="GO:0016887">
    <property type="term" value="F:ATP hydrolysis activity"/>
    <property type="evidence" value="ECO:0007669"/>
    <property type="project" value="TreeGrafter"/>
</dbReference>
<evidence type="ECO:0000256" key="5">
    <source>
        <dbReference type="ARBA" id="ARBA00022801"/>
    </source>
</evidence>
<dbReference type="Gene3D" id="2.40.50.40">
    <property type="match status" value="2"/>
</dbReference>
<dbReference type="Proteomes" id="UP001347796">
    <property type="component" value="Unassembled WGS sequence"/>
</dbReference>
<feature type="compositionally biased region" description="Polar residues" evidence="13">
    <location>
        <begin position="25"/>
        <end position="34"/>
    </location>
</feature>
<evidence type="ECO:0000259" key="14">
    <source>
        <dbReference type="PROSITE" id="PS50013"/>
    </source>
</evidence>
<feature type="compositionally biased region" description="Low complexity" evidence="13">
    <location>
        <begin position="59"/>
        <end position="77"/>
    </location>
</feature>
<keyword evidence="7" id="KW-0805">Transcription regulation</keyword>
<dbReference type="GO" id="GO:0003682">
    <property type="term" value="F:chromatin binding"/>
    <property type="evidence" value="ECO:0007669"/>
    <property type="project" value="TreeGrafter"/>
</dbReference>
<evidence type="ECO:0000256" key="7">
    <source>
        <dbReference type="ARBA" id="ARBA00023015"/>
    </source>
</evidence>
<dbReference type="InterPro" id="IPR000330">
    <property type="entry name" value="SNF2_N"/>
</dbReference>
<reference evidence="17 18" key="1">
    <citation type="submission" date="2024-01" db="EMBL/GenBank/DDBJ databases">
        <title>The genome of the rayed Mediterranean limpet Patella caerulea (Linnaeus, 1758).</title>
        <authorList>
            <person name="Anh-Thu Weber A."/>
            <person name="Halstead-Nussloch G."/>
        </authorList>
    </citation>
    <scope>NUCLEOTIDE SEQUENCE [LARGE SCALE GENOMIC DNA]</scope>
    <source>
        <strain evidence="17">AATW-2023a</strain>
        <tissue evidence="17">Whole specimen</tissue>
    </source>
</reference>
<dbReference type="GO" id="GO:0140658">
    <property type="term" value="F:ATP-dependent chromatin remodeler activity"/>
    <property type="evidence" value="ECO:0007669"/>
    <property type="project" value="TreeGrafter"/>
</dbReference>
<dbReference type="GO" id="GO:0005634">
    <property type="term" value="C:nucleus"/>
    <property type="evidence" value="ECO:0007669"/>
    <property type="project" value="UniProtKB-SubCell"/>
</dbReference>
<dbReference type="PROSITE" id="PS51192">
    <property type="entry name" value="HELICASE_ATP_BIND_1"/>
    <property type="match status" value="1"/>
</dbReference>
<dbReference type="InterPro" id="IPR056302">
    <property type="entry name" value="CHD1-2/Hrp3_HTH"/>
</dbReference>
<feature type="compositionally biased region" description="Polar residues" evidence="13">
    <location>
        <begin position="1580"/>
        <end position="1594"/>
    </location>
</feature>
<dbReference type="Gene3D" id="3.40.50.300">
    <property type="entry name" value="P-loop containing nucleotide triphosphate hydrolases"/>
    <property type="match status" value="1"/>
</dbReference>
<dbReference type="Pfam" id="PF00385">
    <property type="entry name" value="Chromo"/>
    <property type="match status" value="2"/>
</dbReference>
<feature type="compositionally biased region" description="Basic and acidic residues" evidence="13">
    <location>
        <begin position="44"/>
        <end position="57"/>
    </location>
</feature>
<feature type="compositionally biased region" description="Basic and acidic residues" evidence="13">
    <location>
        <begin position="1737"/>
        <end position="1826"/>
    </location>
</feature>
<feature type="compositionally biased region" description="Low complexity" evidence="13">
    <location>
        <begin position="205"/>
        <end position="214"/>
    </location>
</feature>
<comment type="catalytic activity">
    <reaction evidence="11">
        <text>ATP + H2O = ADP + phosphate + H(+)</text>
        <dbReference type="Rhea" id="RHEA:13065"/>
        <dbReference type="ChEBI" id="CHEBI:15377"/>
        <dbReference type="ChEBI" id="CHEBI:15378"/>
        <dbReference type="ChEBI" id="CHEBI:30616"/>
        <dbReference type="ChEBI" id="CHEBI:43474"/>
        <dbReference type="ChEBI" id="CHEBI:456216"/>
    </reaction>
</comment>
<organism evidence="17 18">
    <name type="scientific">Patella caerulea</name>
    <name type="common">Rayed Mediterranean limpet</name>
    <dbReference type="NCBI Taxonomy" id="87958"/>
    <lineage>
        <taxon>Eukaryota</taxon>
        <taxon>Metazoa</taxon>
        <taxon>Spiralia</taxon>
        <taxon>Lophotrochozoa</taxon>
        <taxon>Mollusca</taxon>
        <taxon>Gastropoda</taxon>
        <taxon>Patellogastropoda</taxon>
        <taxon>Patelloidea</taxon>
        <taxon>Patellidae</taxon>
        <taxon>Patella</taxon>
    </lineage>
</organism>
<dbReference type="GO" id="GO:0003677">
    <property type="term" value="F:DNA binding"/>
    <property type="evidence" value="ECO:0007669"/>
    <property type="project" value="UniProtKB-KW"/>
</dbReference>
<evidence type="ECO:0000259" key="16">
    <source>
        <dbReference type="PROSITE" id="PS51194"/>
    </source>
</evidence>
<dbReference type="InterPro" id="IPR023780">
    <property type="entry name" value="Chromo_domain"/>
</dbReference>
<dbReference type="Pfam" id="PF00176">
    <property type="entry name" value="SNF2-rel_dom"/>
    <property type="match status" value="1"/>
</dbReference>
<dbReference type="PANTHER" id="PTHR45623">
    <property type="entry name" value="CHROMODOMAIN-HELICASE-DNA-BINDING PROTEIN 3-RELATED-RELATED"/>
    <property type="match status" value="1"/>
</dbReference>
<dbReference type="InterPro" id="IPR023779">
    <property type="entry name" value="Chromodomain_CS"/>
</dbReference>
<dbReference type="CDD" id="cd18666">
    <property type="entry name" value="CD1_tandem_CHD1-2_like"/>
    <property type="match status" value="1"/>
</dbReference>
<dbReference type="Gene3D" id="6.10.140.1440">
    <property type="match status" value="1"/>
</dbReference>
<keyword evidence="10" id="KW-0539">Nucleus</keyword>
<evidence type="ECO:0000256" key="1">
    <source>
        <dbReference type="ARBA" id="ARBA00004123"/>
    </source>
</evidence>
<dbReference type="InterPro" id="IPR001650">
    <property type="entry name" value="Helicase_C-like"/>
</dbReference>
<feature type="region of interest" description="Disordered" evidence="13">
    <location>
        <begin position="1101"/>
        <end position="1161"/>
    </location>
</feature>
<keyword evidence="9" id="KW-0804">Transcription</keyword>
<evidence type="ECO:0000256" key="2">
    <source>
        <dbReference type="ARBA" id="ARBA00007025"/>
    </source>
</evidence>
<feature type="domain" description="Helicase C-terminal" evidence="16">
    <location>
        <begin position="830"/>
        <end position="981"/>
    </location>
</feature>
<evidence type="ECO:0000259" key="15">
    <source>
        <dbReference type="PROSITE" id="PS51192"/>
    </source>
</evidence>
<accession>A0AAN8JLH4</accession>
<dbReference type="InterPro" id="IPR027417">
    <property type="entry name" value="P-loop_NTPase"/>
</dbReference>
<dbReference type="Gene3D" id="3.40.50.10810">
    <property type="entry name" value="Tandem AAA-ATPase domain"/>
    <property type="match status" value="1"/>
</dbReference>
<feature type="domain" description="Chromo" evidence="14">
    <location>
        <begin position="312"/>
        <end position="404"/>
    </location>
</feature>
<keyword evidence="18" id="KW-1185">Reference proteome</keyword>
<dbReference type="InterPro" id="IPR000953">
    <property type="entry name" value="Chromo/chromo_shadow_dom"/>
</dbReference>
<keyword evidence="8" id="KW-0238">DNA-binding</keyword>
<evidence type="ECO:0000256" key="8">
    <source>
        <dbReference type="ARBA" id="ARBA00023125"/>
    </source>
</evidence>
<evidence type="ECO:0000256" key="6">
    <source>
        <dbReference type="ARBA" id="ARBA00022840"/>
    </source>
</evidence>